<sequence length="127" mass="14453">MAFLSNTALYAFIFAAIAMFIICMIVCNVRRRFKQPRGLQRGTEQRNPSTDPSFNMIYSISLQRDPVLRNCVTAYLERTAQTDRDTPQVDMFAGLPTYEEAVEKSVEEPMDKPPPYHLISNDQGGQV</sequence>
<evidence type="ECO:0000256" key="2">
    <source>
        <dbReference type="SAM" id="Phobius"/>
    </source>
</evidence>
<accession>A0ABY7FW63</accession>
<gene>
    <name evidence="3" type="ORF">MAR_010807</name>
</gene>
<name>A0ABY7FW63_MYAAR</name>
<evidence type="ECO:0000256" key="1">
    <source>
        <dbReference type="SAM" id="MobiDB-lite"/>
    </source>
</evidence>
<dbReference type="EMBL" id="CP111025">
    <property type="protein sequence ID" value="WAR25103.1"/>
    <property type="molecule type" value="Genomic_DNA"/>
</dbReference>
<keyword evidence="2" id="KW-0812">Transmembrane</keyword>
<keyword evidence="2" id="KW-0472">Membrane</keyword>
<evidence type="ECO:0000313" key="3">
    <source>
        <dbReference type="EMBL" id="WAR25103.1"/>
    </source>
</evidence>
<evidence type="ECO:0000313" key="4">
    <source>
        <dbReference type="Proteomes" id="UP001164746"/>
    </source>
</evidence>
<reference evidence="3" key="1">
    <citation type="submission" date="2022-11" db="EMBL/GenBank/DDBJ databases">
        <title>Centuries of genome instability and evolution in soft-shell clam transmissible cancer (bioRxiv).</title>
        <authorList>
            <person name="Hart S.F.M."/>
            <person name="Yonemitsu M.A."/>
            <person name="Giersch R.M."/>
            <person name="Beal B.F."/>
            <person name="Arriagada G."/>
            <person name="Davis B.W."/>
            <person name="Ostrander E.A."/>
            <person name="Goff S.P."/>
            <person name="Metzger M.J."/>
        </authorList>
    </citation>
    <scope>NUCLEOTIDE SEQUENCE</scope>
    <source>
        <strain evidence="3">MELC-2E11</strain>
        <tissue evidence="3">Siphon/mantle</tissue>
    </source>
</reference>
<proteinExistence type="predicted"/>
<keyword evidence="4" id="KW-1185">Reference proteome</keyword>
<feature type="region of interest" description="Disordered" evidence="1">
    <location>
        <begin position="103"/>
        <end position="127"/>
    </location>
</feature>
<organism evidence="3 4">
    <name type="scientific">Mya arenaria</name>
    <name type="common">Soft-shell clam</name>
    <dbReference type="NCBI Taxonomy" id="6604"/>
    <lineage>
        <taxon>Eukaryota</taxon>
        <taxon>Metazoa</taxon>
        <taxon>Spiralia</taxon>
        <taxon>Lophotrochozoa</taxon>
        <taxon>Mollusca</taxon>
        <taxon>Bivalvia</taxon>
        <taxon>Autobranchia</taxon>
        <taxon>Heteroconchia</taxon>
        <taxon>Euheterodonta</taxon>
        <taxon>Imparidentia</taxon>
        <taxon>Neoheterodontei</taxon>
        <taxon>Myida</taxon>
        <taxon>Myoidea</taxon>
        <taxon>Myidae</taxon>
        <taxon>Mya</taxon>
    </lineage>
</organism>
<keyword evidence="2" id="KW-1133">Transmembrane helix</keyword>
<dbReference type="Proteomes" id="UP001164746">
    <property type="component" value="Chromosome 14"/>
</dbReference>
<feature type="transmembrane region" description="Helical" evidence="2">
    <location>
        <begin position="6"/>
        <end position="27"/>
    </location>
</feature>
<protein>
    <submittedName>
        <fullName evidence="3">Uncharacterized protein</fullName>
    </submittedName>
</protein>